<dbReference type="EMBL" id="OX459947">
    <property type="protein sequence ID" value="CAI9154077.1"/>
    <property type="molecule type" value="Genomic_DNA"/>
</dbReference>
<sequence>MRKVLFRGAEVLGGEQNALVNGEVEEQRAREGSAGPRTAAVNPAGAGRASEGMTRKPRPAPEAGAESEQPRRGSFQPILGGGSATALGAQATGPQAVASGAISGLSGRRKAGAWVQPAASPPGFVVRLKIQPAPVLRPGPGHDLDARALRSRIMVLPPRSPAQRLYRPGWRLLGTHIPPLEGLSRLSVKPPRRDREVRGHASNACQWPVGSPFETAVPAQPPGALPACSTSSACLARGRTPPGRRRQR</sequence>
<protein>
    <submittedName>
        <fullName evidence="2">Uncharacterized protein</fullName>
    </submittedName>
</protein>
<name>A0ABN8Y0G5_RANTA</name>
<accession>A0ABN8Y0G5</accession>
<keyword evidence="3" id="KW-1185">Reference proteome</keyword>
<evidence type="ECO:0000313" key="2">
    <source>
        <dbReference type="EMBL" id="CAI9154077.1"/>
    </source>
</evidence>
<reference evidence="2" key="1">
    <citation type="submission" date="2023-04" db="EMBL/GenBank/DDBJ databases">
        <authorList>
            <consortium name="ELIXIR-Norway"/>
        </authorList>
    </citation>
    <scope>NUCLEOTIDE SEQUENCE [LARGE SCALE GENOMIC DNA]</scope>
</reference>
<gene>
    <name evidence="2" type="ORF">MRATA1EN1_LOCUS3039</name>
</gene>
<feature type="region of interest" description="Disordered" evidence="1">
    <location>
        <begin position="15"/>
        <end position="87"/>
    </location>
</feature>
<feature type="region of interest" description="Disordered" evidence="1">
    <location>
        <begin position="218"/>
        <end position="248"/>
    </location>
</feature>
<organism evidence="2 3">
    <name type="scientific">Rangifer tarandus platyrhynchus</name>
    <name type="common">Svalbard reindeer</name>
    <dbReference type="NCBI Taxonomy" id="3082113"/>
    <lineage>
        <taxon>Eukaryota</taxon>
        <taxon>Metazoa</taxon>
        <taxon>Chordata</taxon>
        <taxon>Craniata</taxon>
        <taxon>Vertebrata</taxon>
        <taxon>Euteleostomi</taxon>
        <taxon>Mammalia</taxon>
        <taxon>Eutheria</taxon>
        <taxon>Laurasiatheria</taxon>
        <taxon>Artiodactyla</taxon>
        <taxon>Ruminantia</taxon>
        <taxon>Pecora</taxon>
        <taxon>Cervidae</taxon>
        <taxon>Odocoileinae</taxon>
        <taxon>Rangifer</taxon>
    </lineage>
</organism>
<evidence type="ECO:0000313" key="3">
    <source>
        <dbReference type="Proteomes" id="UP001176941"/>
    </source>
</evidence>
<evidence type="ECO:0000256" key="1">
    <source>
        <dbReference type="SAM" id="MobiDB-lite"/>
    </source>
</evidence>
<proteinExistence type="predicted"/>
<dbReference type="Proteomes" id="UP001176941">
    <property type="component" value="Chromosome 11"/>
</dbReference>